<gene>
    <name evidence="3" type="ORF">HICCMSTLAB_LOCUS8118</name>
</gene>
<evidence type="ECO:0000313" key="3">
    <source>
        <dbReference type="EMBL" id="CAG5096255.1"/>
    </source>
</evidence>
<keyword evidence="2" id="KW-0472">Membrane</keyword>
<dbReference type="InterPro" id="IPR019170">
    <property type="entry name" value="Meckelin"/>
</dbReference>
<feature type="transmembrane region" description="Helical" evidence="2">
    <location>
        <begin position="172"/>
        <end position="191"/>
    </location>
</feature>
<dbReference type="PANTHER" id="PTHR21274">
    <property type="entry name" value="MECKELIN"/>
    <property type="match status" value="1"/>
</dbReference>
<feature type="region of interest" description="Disordered" evidence="1">
    <location>
        <begin position="330"/>
        <end position="374"/>
    </location>
</feature>
<dbReference type="OrthoDB" id="419138at2759"/>
<feature type="compositionally biased region" description="Low complexity" evidence="1">
    <location>
        <begin position="335"/>
        <end position="369"/>
    </location>
</feature>
<dbReference type="AlphaFoldDB" id="A0A8J2MQE1"/>
<keyword evidence="2" id="KW-0812">Transmembrane</keyword>
<proteinExistence type="predicted"/>
<dbReference type="Pfam" id="PF09773">
    <property type="entry name" value="Meckelin"/>
    <property type="match status" value="1"/>
</dbReference>
<dbReference type="GO" id="GO:0036038">
    <property type="term" value="C:MKS complex"/>
    <property type="evidence" value="ECO:0007669"/>
    <property type="project" value="InterPro"/>
</dbReference>
<keyword evidence="2" id="KW-1133">Transmembrane helix</keyword>
<dbReference type="GO" id="GO:0060271">
    <property type="term" value="P:cilium assembly"/>
    <property type="evidence" value="ECO:0007669"/>
    <property type="project" value="InterPro"/>
</dbReference>
<name>A0A8J2MQE1_COTCN</name>
<dbReference type="Proteomes" id="UP000786811">
    <property type="component" value="Unassembled WGS sequence"/>
</dbReference>
<reference evidence="3" key="1">
    <citation type="submission" date="2021-04" db="EMBL/GenBank/DDBJ databases">
        <authorList>
            <person name="Chebbi M.A.C M."/>
        </authorList>
    </citation>
    <scope>NUCLEOTIDE SEQUENCE</scope>
</reference>
<feature type="transmembrane region" description="Helical" evidence="2">
    <location>
        <begin position="258"/>
        <end position="279"/>
    </location>
</feature>
<dbReference type="EMBL" id="CAJNRD030001121">
    <property type="protein sequence ID" value="CAG5096255.1"/>
    <property type="molecule type" value="Genomic_DNA"/>
</dbReference>
<feature type="transmembrane region" description="Helical" evidence="2">
    <location>
        <begin position="211"/>
        <end position="238"/>
    </location>
</feature>
<feature type="transmembrane region" description="Helical" evidence="2">
    <location>
        <begin position="459"/>
        <end position="480"/>
    </location>
</feature>
<evidence type="ECO:0000313" key="4">
    <source>
        <dbReference type="Proteomes" id="UP000786811"/>
    </source>
</evidence>
<keyword evidence="4" id="KW-1185">Reference proteome</keyword>
<feature type="non-terminal residue" evidence="3">
    <location>
        <position position="1"/>
    </location>
</feature>
<feature type="transmembrane region" description="Helical" evidence="2">
    <location>
        <begin position="417"/>
        <end position="439"/>
    </location>
</feature>
<evidence type="ECO:0000256" key="2">
    <source>
        <dbReference type="SAM" id="Phobius"/>
    </source>
</evidence>
<accession>A0A8J2MQE1</accession>
<sequence length="721" mass="83030">STNQWNPSCSFFENIRFGVNAIKECKINAKELLNSNIEILTPYLTYYDTEAKKKYLYELPILIKNIQSDVNNDISQWQLSRKFFTVDSVTGFAVTSSGNSTFLRAPEPSAIRYLKSMTVQVKMQGRNVPGKIFPPLIIIEYGEATHQDVIQNTELTVEYKISFTLAEKEFKGAIEIAIGIFSSLALIHAGLKTWRYCKKNCYSLINVSTLLLFFINLFEAIGNALLFVSTASCIYYFIFYKGQTVLHILLPDDYFELIIKISTIVAFGGKVIGVLYLIYRHRNVNIFFVDWEQSRRVLSPASYDSPHTSLRKSYRKKFYTEHSQTISELVESRTKNSSKSSLNNTNNNINNSNASSPSQQSINHSNSSEESSEGNKILLNENDTENIANDKWLVSVWRIYFVISQWLRIKTKRKTSVSFQIFSTIFILEVIGLKMLGLAVPDMTMTENKLVDHNFTMQYAVGVIIYVVVYLFQLMLVNLYEKYVKNSLQGFVDLCSVANISLLIFTDDYYGYYIHGRSVHGFADTDLMSLISDLQREENNLCAHRGLIPGTTEQTFVVCISRKFRVFYNALLGSINSNARNFSRRHFSKLSMWNERCKTHLKLRKFLCGFLDHCYVNIDYIVKERCFLEKLCDIELVDTTDKTVFYIDNNYSFDTIIFHGNEWALATFELSTFLFTLVLGHNYILSAIFTIFLSQLLALLAKFNQSESISRKTLIDERFLM</sequence>
<evidence type="ECO:0000256" key="1">
    <source>
        <dbReference type="SAM" id="MobiDB-lite"/>
    </source>
</evidence>
<dbReference type="PANTHER" id="PTHR21274:SF0">
    <property type="entry name" value="MECKELIN"/>
    <property type="match status" value="1"/>
</dbReference>
<comment type="caution">
    <text evidence="3">The sequence shown here is derived from an EMBL/GenBank/DDBJ whole genome shotgun (WGS) entry which is preliminary data.</text>
</comment>
<organism evidence="3 4">
    <name type="scientific">Cotesia congregata</name>
    <name type="common">Parasitoid wasp</name>
    <name type="synonym">Apanteles congregatus</name>
    <dbReference type="NCBI Taxonomy" id="51543"/>
    <lineage>
        <taxon>Eukaryota</taxon>
        <taxon>Metazoa</taxon>
        <taxon>Ecdysozoa</taxon>
        <taxon>Arthropoda</taxon>
        <taxon>Hexapoda</taxon>
        <taxon>Insecta</taxon>
        <taxon>Pterygota</taxon>
        <taxon>Neoptera</taxon>
        <taxon>Endopterygota</taxon>
        <taxon>Hymenoptera</taxon>
        <taxon>Apocrita</taxon>
        <taxon>Ichneumonoidea</taxon>
        <taxon>Braconidae</taxon>
        <taxon>Microgastrinae</taxon>
        <taxon>Cotesia</taxon>
    </lineage>
</organism>
<protein>
    <submittedName>
        <fullName evidence="3">Similar to TMEM67: Meckelin (Homo sapiens)</fullName>
    </submittedName>
</protein>